<protein>
    <submittedName>
        <fullName evidence="3">Uncharacterized protein</fullName>
    </submittedName>
</protein>
<dbReference type="Proteomes" id="UP000279541">
    <property type="component" value="Chromosome"/>
</dbReference>
<dbReference type="KEGG" id="cjt:EG359_20640"/>
<dbReference type="RefSeq" id="WP_076353519.1">
    <property type="nucleotide sequence ID" value="NZ_CP033926.1"/>
</dbReference>
<evidence type="ECO:0000313" key="5">
    <source>
        <dbReference type="Proteomes" id="UP000279541"/>
    </source>
</evidence>
<keyword evidence="1" id="KW-0812">Transmembrane</keyword>
<proteinExistence type="predicted"/>
<dbReference type="EMBL" id="FTNZ01000004">
    <property type="protein sequence ID" value="SIS34538.1"/>
    <property type="molecule type" value="Genomic_DNA"/>
</dbReference>
<keyword evidence="5" id="KW-1185">Reference proteome</keyword>
<gene>
    <name evidence="2" type="ORF">EG359_20640</name>
    <name evidence="3" type="ORF">SAMN05421768_10428</name>
</gene>
<feature type="transmembrane region" description="Helical" evidence="1">
    <location>
        <begin position="76"/>
        <end position="94"/>
    </location>
</feature>
<evidence type="ECO:0000256" key="1">
    <source>
        <dbReference type="SAM" id="Phobius"/>
    </source>
</evidence>
<dbReference type="EMBL" id="CP033926">
    <property type="protein sequence ID" value="AZB01850.1"/>
    <property type="molecule type" value="Genomic_DNA"/>
</dbReference>
<organism evidence="3 4">
    <name type="scientific">Chryseobacterium joostei</name>
    <dbReference type="NCBI Taxonomy" id="112234"/>
    <lineage>
        <taxon>Bacteria</taxon>
        <taxon>Pseudomonadati</taxon>
        <taxon>Bacteroidota</taxon>
        <taxon>Flavobacteriia</taxon>
        <taxon>Flavobacteriales</taxon>
        <taxon>Weeksellaceae</taxon>
        <taxon>Chryseobacterium group</taxon>
        <taxon>Chryseobacterium</taxon>
    </lineage>
</organism>
<evidence type="ECO:0000313" key="3">
    <source>
        <dbReference type="EMBL" id="SIS34538.1"/>
    </source>
</evidence>
<feature type="transmembrane region" description="Helical" evidence="1">
    <location>
        <begin position="12"/>
        <end position="37"/>
    </location>
</feature>
<accession>A0A1N7IBT0</accession>
<evidence type="ECO:0000313" key="2">
    <source>
        <dbReference type="EMBL" id="AZB01850.1"/>
    </source>
</evidence>
<sequence>MNFIKRQFENWTLFLILGLLTLITGIVAAIVLMMGIFAVNGLYGIFIMIWMIPVLLVMISDRIFVCKFGNKAVNKIQFFILVFIVFLVILRIFANLVQGY</sequence>
<evidence type="ECO:0000313" key="4">
    <source>
        <dbReference type="Proteomes" id="UP000186106"/>
    </source>
</evidence>
<reference evidence="3 4" key="1">
    <citation type="submission" date="2017-01" db="EMBL/GenBank/DDBJ databases">
        <authorList>
            <person name="Mah S.A."/>
            <person name="Swanson W.J."/>
            <person name="Moy G.W."/>
            <person name="Vacquier V.D."/>
        </authorList>
    </citation>
    <scope>NUCLEOTIDE SEQUENCE [LARGE SCALE GENOMIC DNA]</scope>
    <source>
        <strain evidence="3 4">DSM 16927</strain>
    </source>
</reference>
<name>A0A1N7IBT0_9FLAO</name>
<keyword evidence="1" id="KW-0472">Membrane</keyword>
<keyword evidence="1" id="KW-1133">Transmembrane helix</keyword>
<feature type="transmembrane region" description="Helical" evidence="1">
    <location>
        <begin position="43"/>
        <end position="64"/>
    </location>
</feature>
<dbReference type="AlphaFoldDB" id="A0A1N7IBT0"/>
<reference evidence="2 5" key="2">
    <citation type="submission" date="2018-11" db="EMBL/GenBank/DDBJ databases">
        <title>Proposal to divide the Flavobacteriaceae and reorganize its genera based on Amino Acid Identity values calculated from whole genome sequences.</title>
        <authorList>
            <person name="Nicholson A.C."/>
            <person name="Gulvik C.A."/>
            <person name="Whitney A.M."/>
            <person name="Humrighouse B.W."/>
            <person name="Bell M."/>
            <person name="Holmes B."/>
            <person name="Steigerwalt A.G."/>
            <person name="Villarma A."/>
            <person name="Sheth M."/>
            <person name="Batra D."/>
            <person name="Pryor J."/>
            <person name="Bernardet J.-F."/>
            <person name="Hugo C."/>
            <person name="Kampfer P."/>
            <person name="Newman J."/>
            <person name="McQuiston J.R."/>
        </authorList>
    </citation>
    <scope>NUCLEOTIDE SEQUENCE [LARGE SCALE GENOMIC DNA]</scope>
    <source>
        <strain evidence="2 5">DSM 16927</strain>
    </source>
</reference>
<dbReference type="Proteomes" id="UP000186106">
    <property type="component" value="Unassembled WGS sequence"/>
</dbReference>